<evidence type="ECO:0000256" key="1">
    <source>
        <dbReference type="SAM" id="MobiDB-lite"/>
    </source>
</evidence>
<dbReference type="EMBL" id="OZ037949">
    <property type="protein sequence ID" value="CAL1711409.1"/>
    <property type="molecule type" value="Genomic_DNA"/>
</dbReference>
<feature type="compositionally biased region" description="Low complexity" evidence="1">
    <location>
        <begin position="57"/>
        <end position="67"/>
    </location>
</feature>
<name>A0ABP1DVY8_9APHY</name>
<dbReference type="Proteomes" id="UP001497453">
    <property type="component" value="Chromosome 6"/>
</dbReference>
<protein>
    <submittedName>
        <fullName evidence="2">Uncharacterized protein</fullName>
    </submittedName>
</protein>
<sequence length="177" mass="19158">MTSNNNMDMDDQIAYLLGAMSLDGRALSGGNFGNEKSLQTYKAHDAVMSDGSDSEDSTYSPSPSVSSKANADVEASSQTYPPSPYPPFQAPSACSLLQYTQRQLQTGRFSTTGGDYLETIFTHREAFYAYPQGHQGCAIGFSDLASLLEAREWRADRDSDSEAAAAFKHEAVMIAHS</sequence>
<gene>
    <name evidence="2" type="ORF">GFSPODELE1_LOCUS8329</name>
</gene>
<keyword evidence="3" id="KW-1185">Reference proteome</keyword>
<evidence type="ECO:0000313" key="3">
    <source>
        <dbReference type="Proteomes" id="UP001497453"/>
    </source>
</evidence>
<feature type="region of interest" description="Disordered" evidence="1">
    <location>
        <begin position="43"/>
        <end position="87"/>
    </location>
</feature>
<accession>A0ABP1DVY8</accession>
<organism evidence="2 3">
    <name type="scientific">Somion occarium</name>
    <dbReference type="NCBI Taxonomy" id="3059160"/>
    <lineage>
        <taxon>Eukaryota</taxon>
        <taxon>Fungi</taxon>
        <taxon>Dikarya</taxon>
        <taxon>Basidiomycota</taxon>
        <taxon>Agaricomycotina</taxon>
        <taxon>Agaricomycetes</taxon>
        <taxon>Polyporales</taxon>
        <taxon>Cerrenaceae</taxon>
        <taxon>Somion</taxon>
    </lineage>
</organism>
<evidence type="ECO:0000313" key="2">
    <source>
        <dbReference type="EMBL" id="CAL1711409.1"/>
    </source>
</evidence>
<proteinExistence type="predicted"/>
<reference evidence="3" key="1">
    <citation type="submission" date="2024-04" db="EMBL/GenBank/DDBJ databases">
        <authorList>
            <person name="Shaw F."/>
            <person name="Minotto A."/>
        </authorList>
    </citation>
    <scope>NUCLEOTIDE SEQUENCE [LARGE SCALE GENOMIC DNA]</scope>
</reference>